<reference evidence="1" key="1">
    <citation type="submission" date="2013-04" db="EMBL/GenBank/DDBJ databases">
        <title>The genome sequencing project of 58 acetic acid bacteria.</title>
        <authorList>
            <person name="Okamoto-Kainuma A."/>
            <person name="Ishikawa M."/>
            <person name="Umino S."/>
            <person name="Koizumi Y."/>
            <person name="Shiwa Y."/>
            <person name="Yoshikawa H."/>
            <person name="Matsutani M."/>
            <person name="Matsushita K."/>
        </authorList>
    </citation>
    <scope>NUCLEOTIDE SEQUENCE</scope>
    <source>
        <strain evidence="1">NBRC 106556</strain>
    </source>
</reference>
<protein>
    <submittedName>
        <fullName evidence="1">Uncharacterized protein</fullName>
    </submittedName>
</protein>
<organism evidence="1 2">
    <name type="scientific">Neokomagataea tanensis NBRC 106556</name>
    <dbReference type="NCBI Taxonomy" id="1223519"/>
    <lineage>
        <taxon>Bacteria</taxon>
        <taxon>Pseudomonadati</taxon>
        <taxon>Pseudomonadota</taxon>
        <taxon>Alphaproteobacteria</taxon>
        <taxon>Acetobacterales</taxon>
        <taxon>Acetobacteraceae</taxon>
        <taxon>Neokomagataea</taxon>
    </lineage>
</organism>
<sequence length="90" mass="9512">MEMTTVNDKTYGNSDNPVVVSGDTYNNITLNTNHGKDYSGSPKFTVRGGTVNGLTVNNGSYVNIYGGSVSSVSINNGGFFRILAAPRLAM</sequence>
<proteinExistence type="predicted"/>
<evidence type="ECO:0000313" key="2">
    <source>
        <dbReference type="Proteomes" id="UP001062443"/>
    </source>
</evidence>
<comment type="caution">
    <text evidence="1">The sequence shown here is derived from an EMBL/GenBank/DDBJ whole genome shotgun (WGS) entry which is preliminary data.</text>
</comment>
<keyword evidence="2" id="KW-1185">Reference proteome</keyword>
<accession>A0ABQ0QJT7</accession>
<dbReference type="Proteomes" id="UP001062443">
    <property type="component" value="Unassembled WGS sequence"/>
</dbReference>
<dbReference type="EMBL" id="BAQB01000020">
    <property type="protein sequence ID" value="GBR47355.1"/>
    <property type="molecule type" value="Genomic_DNA"/>
</dbReference>
<evidence type="ECO:0000313" key="1">
    <source>
        <dbReference type="EMBL" id="GBR47355.1"/>
    </source>
</evidence>
<name>A0ABQ0QJT7_9PROT</name>
<gene>
    <name evidence="1" type="ORF">AA106556_1424</name>
</gene>